<comment type="subcellular location">
    <subcellularLocation>
        <location evidence="2">Nucleus</location>
    </subcellularLocation>
</comment>
<comment type="function">
    <text evidence="2">Repressor of jasmonate responses.</text>
</comment>
<dbReference type="InterPro" id="IPR040390">
    <property type="entry name" value="TIFY/JAZ"/>
</dbReference>
<dbReference type="GO" id="GO:0005634">
    <property type="term" value="C:nucleus"/>
    <property type="evidence" value="ECO:0007669"/>
    <property type="project" value="UniProtKB-SubCell"/>
</dbReference>
<keyword evidence="2" id="KW-0539">Nucleus</keyword>
<feature type="domain" description="Tify" evidence="3">
    <location>
        <begin position="60"/>
        <end position="94"/>
    </location>
</feature>
<keyword evidence="5" id="KW-1185">Reference proteome</keyword>
<reference evidence="4 5" key="1">
    <citation type="submission" date="2020-10" db="EMBL/GenBank/DDBJ databases">
        <title>The Coptis chinensis genome and diversification of protoberbering-type alkaloids.</title>
        <authorList>
            <person name="Wang B."/>
            <person name="Shu S."/>
            <person name="Song C."/>
            <person name="Liu Y."/>
        </authorList>
    </citation>
    <scope>NUCLEOTIDE SEQUENCE [LARGE SCALE GENOMIC DNA]</scope>
    <source>
        <strain evidence="4">HL-2020</strain>
        <tissue evidence="4">Leaf</tissue>
    </source>
</reference>
<keyword evidence="2" id="KW-1184">Jasmonic acid signaling pathway</keyword>
<evidence type="ECO:0000256" key="1">
    <source>
        <dbReference type="ARBA" id="ARBA00008614"/>
    </source>
</evidence>
<dbReference type="EMBL" id="JADFTS010000002">
    <property type="protein sequence ID" value="KAF9622428.1"/>
    <property type="molecule type" value="Genomic_DNA"/>
</dbReference>
<dbReference type="GO" id="GO:0031347">
    <property type="term" value="P:regulation of defense response"/>
    <property type="evidence" value="ECO:0007669"/>
    <property type="project" value="UniProtKB-UniRule"/>
</dbReference>
<dbReference type="Pfam" id="PF06200">
    <property type="entry name" value="tify"/>
    <property type="match status" value="1"/>
</dbReference>
<name>A0A835ISV1_9MAGN</name>
<gene>
    <name evidence="4" type="ORF">IFM89_031231</name>
</gene>
<evidence type="ECO:0000256" key="2">
    <source>
        <dbReference type="RuleBase" id="RU369065"/>
    </source>
</evidence>
<comment type="similarity">
    <text evidence="1 2">Belongs to the TIFY/JAZ family.</text>
</comment>
<evidence type="ECO:0000313" key="4">
    <source>
        <dbReference type="EMBL" id="KAF9622428.1"/>
    </source>
</evidence>
<dbReference type="AlphaFoldDB" id="A0A835ISV1"/>
<comment type="domain">
    <text evidence="2">The jas domain is required for interaction with COI1.</text>
</comment>
<dbReference type="SMART" id="SM00979">
    <property type="entry name" value="TIFY"/>
    <property type="match status" value="1"/>
</dbReference>
<proteinExistence type="inferred from homology"/>
<dbReference type="PANTHER" id="PTHR33077:SF5">
    <property type="entry name" value="PROTEIN TIFY 9"/>
    <property type="match status" value="1"/>
</dbReference>
<dbReference type="PROSITE" id="PS51320">
    <property type="entry name" value="TIFY"/>
    <property type="match status" value="1"/>
</dbReference>
<dbReference type="GO" id="GO:2000022">
    <property type="term" value="P:regulation of jasmonic acid mediated signaling pathway"/>
    <property type="evidence" value="ECO:0007669"/>
    <property type="project" value="UniProtKB-UniRule"/>
</dbReference>
<evidence type="ECO:0000313" key="5">
    <source>
        <dbReference type="Proteomes" id="UP000631114"/>
    </source>
</evidence>
<comment type="caution">
    <text evidence="4">The sequence shown here is derived from an EMBL/GenBank/DDBJ whole genome shotgun (WGS) entry which is preliminary data.</text>
</comment>
<dbReference type="InterPro" id="IPR010399">
    <property type="entry name" value="Tify_dom"/>
</dbReference>
<protein>
    <recommendedName>
        <fullName evidence="2">Protein TIFY</fullName>
    </recommendedName>
    <alternativeName>
        <fullName evidence="2">Jasmonate ZIM domain-containing protein</fullName>
    </alternativeName>
</protein>
<dbReference type="OrthoDB" id="1914366at2759"/>
<dbReference type="Proteomes" id="UP000631114">
    <property type="component" value="Unassembled WGS sequence"/>
</dbReference>
<dbReference type="PANTHER" id="PTHR33077">
    <property type="entry name" value="PROTEIN TIFY 4A-RELATED-RELATED"/>
    <property type="match status" value="1"/>
</dbReference>
<organism evidence="4 5">
    <name type="scientific">Coptis chinensis</name>
    <dbReference type="NCBI Taxonomy" id="261450"/>
    <lineage>
        <taxon>Eukaryota</taxon>
        <taxon>Viridiplantae</taxon>
        <taxon>Streptophyta</taxon>
        <taxon>Embryophyta</taxon>
        <taxon>Tracheophyta</taxon>
        <taxon>Spermatophyta</taxon>
        <taxon>Magnoliopsida</taxon>
        <taxon>Ranunculales</taxon>
        <taxon>Ranunculaceae</taxon>
        <taxon>Coptidoideae</taxon>
        <taxon>Coptis</taxon>
    </lineage>
</organism>
<sequence length="149" mass="16490">MSGATAELENGTPSKSSQFQRLFQHTRTVRGTGIDIQSSISKISPEILKTMIGTTPISSPGIPTTPLTIFYNGTVSVFNMPHDKAENILKLAEDGNLKFGEHKLLDKDLPFARKKSLQRFLEKRKERMASLSPYAASESHAVEKKSEQV</sequence>
<dbReference type="GO" id="GO:0009611">
    <property type="term" value="P:response to wounding"/>
    <property type="evidence" value="ECO:0007669"/>
    <property type="project" value="UniProtKB-UniRule"/>
</dbReference>
<accession>A0A835ISV1</accession>
<evidence type="ECO:0000259" key="3">
    <source>
        <dbReference type="PROSITE" id="PS51320"/>
    </source>
</evidence>
<dbReference type="InterPro" id="IPR018467">
    <property type="entry name" value="CCT_CS"/>
</dbReference>
<dbReference type="Pfam" id="PF09425">
    <property type="entry name" value="Jas_motif"/>
    <property type="match status" value="1"/>
</dbReference>